<evidence type="ECO:0000256" key="2">
    <source>
        <dbReference type="ARBA" id="ARBA00006167"/>
    </source>
</evidence>
<comment type="caution">
    <text evidence="15">The sequence shown here is derived from an EMBL/GenBank/DDBJ whole genome shotgun (WGS) entry which is preliminary data.</text>
</comment>
<evidence type="ECO:0000259" key="14">
    <source>
        <dbReference type="Pfam" id="PF00870"/>
    </source>
</evidence>
<dbReference type="GO" id="GO:0000978">
    <property type="term" value="F:RNA polymerase II cis-regulatory region sequence-specific DNA binding"/>
    <property type="evidence" value="ECO:0007669"/>
    <property type="project" value="TreeGrafter"/>
</dbReference>
<evidence type="ECO:0000256" key="13">
    <source>
        <dbReference type="SAM" id="MobiDB-lite"/>
    </source>
</evidence>
<gene>
    <name evidence="15" type="ORF">O3P69_010168</name>
</gene>
<comment type="cofactor">
    <cofactor evidence="11">
        <name>Zn(2+)</name>
        <dbReference type="ChEBI" id="CHEBI:29105"/>
    </cofactor>
    <text evidence="11">Binds 1 zinc ion per subunit.</text>
</comment>
<dbReference type="InterPro" id="IPR002117">
    <property type="entry name" value="p53_tumour_suppressor"/>
</dbReference>
<keyword evidence="5 11" id="KW-0862">Zinc</keyword>
<sequence length="704" mass="77469">MDRQLPIFSLNGIEKLLAAVEIKNKKNMPSIDDAIEAIKKHAEDSDRDGRRAWNYVHAYITDPELCDRETDNMPPESSPEVTEDYFLPRPSTSGQAVLCEQNYSSLALPPRPSSTVPQVLCEEDSLPPPLPEPSTSQSVRPHINNDCEDSQPDDAAPLVIPFSAASMSQEGGCYGTSVGVTTSQTQLNLPQNPTVQSRPSGMVDVPILTNLEGKCGFTVSVDDKERSTKSPMWLMSTIVNKLYTNLNKAVPFEVRMNNPPTDDEKMYIRAILVFSSPEFLRTNVTRCPNHAATTEATNHDFPYPNHVVRADHPAALYQESPSGRLSVVVPLDLHQNSPDYALILLRFMCLGSCVGGINRRPISIVLTLENGQAEVLGRKVIDVRVCACPTRDIRTDEQAVSNRGVKRKGSSTQAQQIIKKKPKMVEPKLDLDEGSQEVFNIKVQGRQLYTFMLNMMRVYYSTHPEYAVRYPDPTFAMNSSVRQKNTTSVKEKTSRTDIVEENNSNPGRSAGSSPVHDGNLVIDSQDSPPHTSSSQLQPHCIPSSMNLVVMKRETNGLDTMNIQNSNIKSTAQILNLAPSIPVFSSSSLSTTKVVPFISTRSQLTTTQSDVTTPPNGSLPRHIPFVPVQREPPLRRVNSDSKIGSVRLPLSLKSSSINNVAPASTTSVALELNATGQNEKSSHDSEEMLVASVLTDIGPRIFKEK</sequence>
<evidence type="ECO:0000256" key="12">
    <source>
        <dbReference type="PIRSR" id="PIRSR602117-2"/>
    </source>
</evidence>
<feature type="region of interest" description="Disordered" evidence="13">
    <location>
        <begin position="479"/>
        <end position="541"/>
    </location>
</feature>
<feature type="binding site" evidence="11">
    <location>
        <position position="353"/>
    </location>
    <ligand>
        <name>Zn(2+)</name>
        <dbReference type="ChEBI" id="CHEBI:29105"/>
    </ligand>
</feature>
<dbReference type="GO" id="GO:0005634">
    <property type="term" value="C:nucleus"/>
    <property type="evidence" value="ECO:0007669"/>
    <property type="project" value="UniProtKB-SubCell"/>
</dbReference>
<name>A0AAW0TSL5_SCYPA</name>
<keyword evidence="9" id="KW-0804">Transcription</keyword>
<evidence type="ECO:0000256" key="1">
    <source>
        <dbReference type="ARBA" id="ARBA00004123"/>
    </source>
</evidence>
<feature type="domain" description="p53 DNA-binding" evidence="14">
    <location>
        <begin position="211"/>
        <end position="399"/>
    </location>
</feature>
<organism evidence="15 16">
    <name type="scientific">Scylla paramamosain</name>
    <name type="common">Mud crab</name>
    <dbReference type="NCBI Taxonomy" id="85552"/>
    <lineage>
        <taxon>Eukaryota</taxon>
        <taxon>Metazoa</taxon>
        <taxon>Ecdysozoa</taxon>
        <taxon>Arthropoda</taxon>
        <taxon>Crustacea</taxon>
        <taxon>Multicrustacea</taxon>
        <taxon>Malacostraca</taxon>
        <taxon>Eumalacostraca</taxon>
        <taxon>Eucarida</taxon>
        <taxon>Decapoda</taxon>
        <taxon>Pleocyemata</taxon>
        <taxon>Brachyura</taxon>
        <taxon>Eubrachyura</taxon>
        <taxon>Portunoidea</taxon>
        <taxon>Portunidae</taxon>
        <taxon>Portuninae</taxon>
        <taxon>Scylla</taxon>
    </lineage>
</organism>
<keyword evidence="6" id="KW-0805">Transcription regulation</keyword>
<feature type="binding site" evidence="11">
    <location>
        <position position="287"/>
    </location>
    <ligand>
        <name>Zn(2+)</name>
        <dbReference type="ChEBI" id="CHEBI:29105"/>
    </ligand>
</feature>
<feature type="compositionally biased region" description="Polar residues" evidence="13">
    <location>
        <begin position="479"/>
        <end position="488"/>
    </location>
</feature>
<keyword evidence="3" id="KW-0053">Apoptosis</keyword>
<reference evidence="15 16" key="1">
    <citation type="submission" date="2023-03" db="EMBL/GenBank/DDBJ databases">
        <title>High-quality genome of Scylla paramamosain provides insights in environmental adaptation.</title>
        <authorList>
            <person name="Zhang L."/>
        </authorList>
    </citation>
    <scope>NUCLEOTIDE SEQUENCE [LARGE SCALE GENOMIC DNA]</scope>
    <source>
        <strain evidence="15">LZ_2023a</strain>
        <tissue evidence="15">Muscle</tissue>
    </source>
</reference>
<feature type="binding site" evidence="11">
    <location>
        <position position="290"/>
    </location>
    <ligand>
        <name>Zn(2+)</name>
        <dbReference type="ChEBI" id="CHEBI:29105"/>
    </ligand>
</feature>
<proteinExistence type="inferred from homology"/>
<keyword evidence="4 11" id="KW-0479">Metal-binding</keyword>
<evidence type="ECO:0000313" key="15">
    <source>
        <dbReference type="EMBL" id="KAK8390296.1"/>
    </source>
</evidence>
<protein>
    <recommendedName>
        <fullName evidence="14">p53 DNA-binding domain-containing protein</fullName>
    </recommendedName>
</protein>
<feature type="compositionally biased region" description="Basic and acidic residues" evidence="13">
    <location>
        <begin position="489"/>
        <end position="498"/>
    </location>
</feature>
<evidence type="ECO:0000256" key="3">
    <source>
        <dbReference type="ARBA" id="ARBA00022703"/>
    </source>
</evidence>
<dbReference type="AlphaFoldDB" id="A0AAW0TSL5"/>
<evidence type="ECO:0000256" key="11">
    <source>
        <dbReference type="PIRSR" id="PIRSR602117-1"/>
    </source>
</evidence>
<dbReference type="InterPro" id="IPR011615">
    <property type="entry name" value="p53_DNA-bd"/>
</dbReference>
<evidence type="ECO:0000256" key="5">
    <source>
        <dbReference type="ARBA" id="ARBA00022833"/>
    </source>
</evidence>
<keyword evidence="8" id="KW-0010">Activator</keyword>
<dbReference type="Gene3D" id="2.60.40.720">
    <property type="match status" value="1"/>
</dbReference>
<dbReference type="GO" id="GO:0046872">
    <property type="term" value="F:metal ion binding"/>
    <property type="evidence" value="ECO:0007669"/>
    <property type="project" value="UniProtKB-KW"/>
</dbReference>
<dbReference type="SUPFAM" id="SSF49417">
    <property type="entry name" value="p53-like transcription factors"/>
    <property type="match status" value="1"/>
</dbReference>
<dbReference type="Pfam" id="PF00870">
    <property type="entry name" value="P53"/>
    <property type="match status" value="1"/>
</dbReference>
<accession>A0AAW0TSL5</accession>
<keyword evidence="7" id="KW-0238">DNA-binding</keyword>
<dbReference type="CDD" id="cd08367">
    <property type="entry name" value="P53"/>
    <property type="match status" value="1"/>
</dbReference>
<evidence type="ECO:0000256" key="4">
    <source>
        <dbReference type="ARBA" id="ARBA00022723"/>
    </source>
</evidence>
<keyword evidence="16" id="KW-1185">Reference proteome</keyword>
<evidence type="ECO:0000256" key="6">
    <source>
        <dbReference type="ARBA" id="ARBA00023015"/>
    </source>
</evidence>
<evidence type="ECO:0000256" key="9">
    <source>
        <dbReference type="ARBA" id="ARBA00023163"/>
    </source>
</evidence>
<evidence type="ECO:0000313" key="16">
    <source>
        <dbReference type="Proteomes" id="UP001487740"/>
    </source>
</evidence>
<dbReference type="EMBL" id="JARAKH010000025">
    <property type="protein sequence ID" value="KAK8390296.1"/>
    <property type="molecule type" value="Genomic_DNA"/>
</dbReference>
<evidence type="ECO:0000256" key="7">
    <source>
        <dbReference type="ARBA" id="ARBA00023125"/>
    </source>
</evidence>
<dbReference type="PRINTS" id="PR00386">
    <property type="entry name" value="P53SUPPRESSR"/>
</dbReference>
<feature type="region of interest" description="Disordered" evidence="13">
    <location>
        <begin position="109"/>
        <end position="140"/>
    </location>
</feature>
<feature type="site" description="Interaction with DNA" evidence="12">
    <location>
        <position position="229"/>
    </location>
</feature>
<dbReference type="InterPro" id="IPR008967">
    <property type="entry name" value="p53-like_TF_DNA-bd_sf"/>
</dbReference>
<evidence type="ECO:0000256" key="8">
    <source>
        <dbReference type="ARBA" id="ARBA00023159"/>
    </source>
</evidence>
<dbReference type="GO" id="GO:0006915">
    <property type="term" value="P:apoptotic process"/>
    <property type="evidence" value="ECO:0007669"/>
    <property type="project" value="UniProtKB-KW"/>
</dbReference>
<dbReference type="PANTHER" id="PTHR11447">
    <property type="entry name" value="CELLULAR TUMOR ANTIGEN P53"/>
    <property type="match status" value="1"/>
</dbReference>
<keyword evidence="10" id="KW-0539">Nucleus</keyword>
<feature type="compositionally biased region" description="Polar residues" evidence="13">
    <location>
        <begin position="501"/>
        <end position="512"/>
    </location>
</feature>
<dbReference type="PANTHER" id="PTHR11447:SF16">
    <property type="entry name" value="P53 PROTEIN LONG FORM VARIANT 1"/>
    <property type="match status" value="1"/>
</dbReference>
<comment type="subcellular location">
    <subcellularLocation>
        <location evidence="1">Nucleus</location>
    </subcellularLocation>
</comment>
<comment type="similarity">
    <text evidence="2">Belongs to the p53 family.</text>
</comment>
<feature type="binding site" evidence="11">
    <location>
        <position position="349"/>
    </location>
    <ligand>
        <name>Zn(2+)</name>
        <dbReference type="ChEBI" id="CHEBI:29105"/>
    </ligand>
</feature>
<dbReference type="InterPro" id="IPR012346">
    <property type="entry name" value="p53/RUNT-type_TF_DNA-bd_sf"/>
</dbReference>
<feature type="compositionally biased region" description="Polar residues" evidence="13">
    <location>
        <begin position="522"/>
        <end position="537"/>
    </location>
</feature>
<dbReference type="GO" id="GO:0000981">
    <property type="term" value="F:DNA-binding transcription factor activity, RNA polymerase II-specific"/>
    <property type="evidence" value="ECO:0007669"/>
    <property type="project" value="TreeGrafter"/>
</dbReference>
<dbReference type="Proteomes" id="UP001487740">
    <property type="component" value="Unassembled WGS sequence"/>
</dbReference>
<evidence type="ECO:0000256" key="10">
    <source>
        <dbReference type="ARBA" id="ARBA00023242"/>
    </source>
</evidence>